<feature type="transmembrane region" description="Helical" evidence="1">
    <location>
        <begin position="120"/>
        <end position="142"/>
    </location>
</feature>
<feature type="transmembrane region" description="Helical" evidence="1">
    <location>
        <begin position="55"/>
        <end position="75"/>
    </location>
</feature>
<feature type="transmembrane region" description="Helical" evidence="1">
    <location>
        <begin position="6"/>
        <end position="28"/>
    </location>
</feature>
<protein>
    <submittedName>
        <fullName evidence="2">Uncharacterized protein</fullName>
    </submittedName>
</protein>
<reference evidence="2 3" key="1">
    <citation type="submission" date="2020-03" db="EMBL/GenBank/DDBJ databases">
        <title>Genomic Encyclopedia of Type Strains, Phase IV (KMG-IV): sequencing the most valuable type-strain genomes for metagenomic binning, comparative biology and taxonomic classification.</title>
        <authorList>
            <person name="Goeker M."/>
        </authorList>
    </citation>
    <scope>NUCLEOTIDE SEQUENCE [LARGE SCALE GENOMIC DNA]</scope>
    <source>
        <strain evidence="2 3">DSM 5718</strain>
    </source>
</reference>
<accession>A0A846MQA0</accession>
<proteinExistence type="predicted"/>
<keyword evidence="3" id="KW-1185">Reference proteome</keyword>
<feature type="transmembrane region" description="Helical" evidence="1">
    <location>
        <begin position="81"/>
        <end position="99"/>
    </location>
</feature>
<keyword evidence="1" id="KW-0472">Membrane</keyword>
<feature type="transmembrane region" description="Helical" evidence="1">
    <location>
        <begin position="347"/>
        <end position="366"/>
    </location>
</feature>
<feature type="transmembrane region" description="Helical" evidence="1">
    <location>
        <begin position="201"/>
        <end position="219"/>
    </location>
</feature>
<name>A0A846MQA0_9BACT</name>
<gene>
    <name evidence="2" type="ORF">FHS56_001038</name>
</gene>
<dbReference type="Proteomes" id="UP000537126">
    <property type="component" value="Unassembled WGS sequence"/>
</dbReference>
<evidence type="ECO:0000313" key="3">
    <source>
        <dbReference type="Proteomes" id="UP000537126"/>
    </source>
</evidence>
<feature type="transmembrane region" description="Helical" evidence="1">
    <location>
        <begin position="154"/>
        <end position="174"/>
    </location>
</feature>
<comment type="caution">
    <text evidence="2">The sequence shown here is derived from an EMBL/GenBank/DDBJ whole genome shotgun (WGS) entry which is preliminary data.</text>
</comment>
<dbReference type="RefSeq" id="WP_166918779.1">
    <property type="nucleotide sequence ID" value="NZ_JAASRN010000001.1"/>
</dbReference>
<keyword evidence="1" id="KW-0812">Transmembrane</keyword>
<feature type="transmembrane region" description="Helical" evidence="1">
    <location>
        <begin position="231"/>
        <end position="253"/>
    </location>
</feature>
<dbReference type="AlphaFoldDB" id="A0A846MQA0"/>
<organism evidence="2 3">
    <name type="scientific">Thermonema lapsum</name>
    <dbReference type="NCBI Taxonomy" id="28195"/>
    <lineage>
        <taxon>Bacteria</taxon>
        <taxon>Pseudomonadati</taxon>
        <taxon>Bacteroidota</taxon>
        <taxon>Cytophagia</taxon>
        <taxon>Cytophagales</taxon>
        <taxon>Thermonemataceae</taxon>
        <taxon>Thermonema</taxon>
    </lineage>
</organism>
<sequence length="416" mass="47660">MENLLIYLSWWGIGAALWILWRMVVTWVRYQARNLRHQWQRVWYSRLNLFLQNEYKLLLTLGFSVFVLSFVAQAYDVEPEAFTHFFWVAFVATLILEIAEHWLYEEGNQHSLRSELAKALLLLNSPLSIMRLLVLGLLFPFALLLRAPEAVDNVAVLVVKLSTYVLGAGLPVLSRKLWQYSTRREAVNETFDVSMMSVERFDALLVSCFSALLLVSAQLDLPFASKESETYKSLAIVGVALLFSGILLISSVMKVYRRYRGRDYWRVKLASALLMGAWLLFVSHYTLPDYWVSHLNIYYKEDLQVALLAALIVSFITTHIIAFYRWVQQQYTHYLVARPVLHRLLTYALRFVITALCVLAVVAFIGYSYQHLGLLGLSLSFGVVLANVDAKLSLDVAPLWHVERPKKKVAGIGIGD</sequence>
<feature type="transmembrane region" description="Helical" evidence="1">
    <location>
        <begin position="305"/>
        <end position="327"/>
    </location>
</feature>
<evidence type="ECO:0000256" key="1">
    <source>
        <dbReference type="SAM" id="Phobius"/>
    </source>
</evidence>
<keyword evidence="1" id="KW-1133">Transmembrane helix</keyword>
<evidence type="ECO:0000313" key="2">
    <source>
        <dbReference type="EMBL" id="NIK73552.1"/>
    </source>
</evidence>
<feature type="transmembrane region" description="Helical" evidence="1">
    <location>
        <begin position="265"/>
        <end position="285"/>
    </location>
</feature>
<dbReference type="EMBL" id="JAASRN010000001">
    <property type="protein sequence ID" value="NIK73552.1"/>
    <property type="molecule type" value="Genomic_DNA"/>
</dbReference>